<feature type="compositionally biased region" description="Basic residues" evidence="2">
    <location>
        <begin position="1001"/>
        <end position="1012"/>
    </location>
</feature>
<reference evidence="4" key="1">
    <citation type="journal article" date="2013" name="Genome Announc.">
        <title>Draft genome sequence of the basidiomycetous yeast-like fungus Pseudozyma hubeiensis SY62, which produces an abundant amount of the biosurfactant mannosylerythritol lipids.</title>
        <authorList>
            <person name="Konishi M."/>
            <person name="Hatada Y."/>
            <person name="Horiuchi J."/>
        </authorList>
    </citation>
    <scope>NUCLEOTIDE SEQUENCE [LARGE SCALE GENOMIC DNA]</scope>
    <source>
        <strain evidence="4">SY62</strain>
    </source>
</reference>
<dbReference type="GeneID" id="24106945"/>
<feature type="region of interest" description="Disordered" evidence="2">
    <location>
        <begin position="1001"/>
        <end position="1033"/>
    </location>
</feature>
<feature type="region of interest" description="Disordered" evidence="2">
    <location>
        <begin position="55"/>
        <end position="79"/>
    </location>
</feature>
<feature type="region of interest" description="Disordered" evidence="2">
    <location>
        <begin position="864"/>
        <end position="903"/>
    </location>
</feature>
<gene>
    <name evidence="3" type="ORF">PHSY_001648</name>
</gene>
<evidence type="ECO:0000313" key="4">
    <source>
        <dbReference type="Proteomes" id="UP000014071"/>
    </source>
</evidence>
<feature type="compositionally biased region" description="Basic and acidic residues" evidence="2">
    <location>
        <begin position="737"/>
        <end position="746"/>
    </location>
</feature>
<dbReference type="eggNOG" id="ENOG502R2GB">
    <property type="taxonomic scope" value="Eukaryota"/>
</dbReference>
<dbReference type="Proteomes" id="UP000014071">
    <property type="component" value="Unassembled WGS sequence"/>
</dbReference>
<dbReference type="EMBL" id="DF238782">
    <property type="protein sequence ID" value="GAC94079.1"/>
    <property type="molecule type" value="Genomic_DNA"/>
</dbReference>
<protein>
    <submittedName>
        <fullName evidence="3">Uncharacterized protein</fullName>
    </submittedName>
</protein>
<sequence>MVKAGPTDRSWQDLYRALLRSSAASVRFSRPAARNTRRYLRDDFADALVVGDKRAAGPSLDRPVDAHSDASPFVAGPGSGQERLSIVRYPIEPSMVPSRHQTRQQPPLQQVMHRQTHNTLAFHLSASLLPTSENRTPRAADGSANYVPEDSSNDRIRGRLGPTLSHSHQTEHVELRPLSGDLTVSRSQTAAKKQNPPTKAARLAHRVVSNLASLTYHHLSPHTQMQSRTHLKHNRARKPQKLSSLARVLGKVEADVSLDPSQASSETGLSDVFSGNSQNYGGGLSDGSGDTMLNALHMRLGFLLPSVKPVRGPVSSRLKEWDGQNADRIASEGGLRQMESDLKTIERLLADHDHVQRDKGARVPRSALLKQVQQLKLEAEELRRKIKAATRALAQVEAQKQMESIPIEHLSDLVAAAQDSQQILLATTRFLECCSVEAARELQRQKTCISAHQTLSFPAIHSFLPSIIITQSPSMSRYRQLFAAPLGNLSEGDGSGDGTNSGIEDSLRGPSAFDRNAPIASHQFSRSAQQPIETGTYAFAATPDSALPSTQRPPYQGEWHSPRAPTVQQTPEAGPSTYQHLSPPRIERQAPAARLQAHTLAPTFPASFAPPEGGRLNLFTTPAAAPTLTTGVNAFGSPTERSMSSSFSFAPRGNAVGAGGAIFAVPAARGITSASGPPPSFAAPHTPVRPANPTTATTTTANMFFNAIPTRPSTSASGTNLDAAALQAERRIREVRAASRNEEPPRRSVSFSPTVTTPQNAGQGAMYHALAPPAPINRAAVAQNQARQGQVASHADSSISHLGRDTRALPHMGRDPSYSMSTDASFARPTATRLFTAPTASTGIAPMQQQQMVLPSPVARSTLPVAMGGASEPDPEQVSWIEDPSTSISHSHSLAPPNAPPPPVRLRRWDGSTTLVPSYLVSDSPETVIEEHLFDHDTINRFDVSSLLHKHSSRVLGEQAPTTLDVDDTQSDVVLAILETQLGLKGLHGWYGFTHRNPRHRLGEKSRKRRRSGSADESTSFSSHGSDGEEDSPIVVYDTFGRVRGSILLPNYASRGGPSFPLPSPQETFSIRRSNTSSVVLKTTSALAEKEFALSHQRSSLLKQWSSLQASSSSSTTIRSPQFYQELKKRRDKAIGFQTSNRKRLLKALQNTYLDSATGRG</sequence>
<feature type="compositionally biased region" description="Polar residues" evidence="2">
    <location>
        <begin position="1015"/>
        <end position="1025"/>
    </location>
</feature>
<feature type="compositionally biased region" description="Polar residues" evidence="2">
    <location>
        <begin position="566"/>
        <end position="580"/>
    </location>
</feature>
<feature type="compositionally biased region" description="Basic and acidic residues" evidence="2">
    <location>
        <begin position="802"/>
        <end position="814"/>
    </location>
</feature>
<feature type="coiled-coil region" evidence="1">
    <location>
        <begin position="365"/>
        <end position="399"/>
    </location>
</feature>
<feature type="region of interest" description="Disordered" evidence="2">
    <location>
        <begin position="737"/>
        <end position="760"/>
    </location>
</feature>
<evidence type="ECO:0000256" key="1">
    <source>
        <dbReference type="SAM" id="Coils"/>
    </source>
</evidence>
<feature type="region of interest" description="Disordered" evidence="2">
    <location>
        <begin position="132"/>
        <end position="155"/>
    </location>
</feature>
<accession>R9NZ93</accession>
<organism evidence="3 4">
    <name type="scientific">Pseudozyma hubeiensis (strain SY62)</name>
    <name type="common">Yeast</name>
    <dbReference type="NCBI Taxonomy" id="1305764"/>
    <lineage>
        <taxon>Eukaryota</taxon>
        <taxon>Fungi</taxon>
        <taxon>Dikarya</taxon>
        <taxon>Basidiomycota</taxon>
        <taxon>Ustilaginomycotina</taxon>
        <taxon>Ustilaginomycetes</taxon>
        <taxon>Ustilaginales</taxon>
        <taxon>Ustilaginaceae</taxon>
        <taxon>Pseudozyma</taxon>
    </lineage>
</organism>
<feature type="region of interest" description="Disordered" evidence="2">
    <location>
        <begin position="543"/>
        <end position="582"/>
    </location>
</feature>
<dbReference type="AlphaFoldDB" id="R9NZ93"/>
<evidence type="ECO:0000256" key="2">
    <source>
        <dbReference type="SAM" id="MobiDB-lite"/>
    </source>
</evidence>
<dbReference type="RefSeq" id="XP_012187666.1">
    <property type="nucleotide sequence ID" value="XM_012332276.1"/>
</dbReference>
<proteinExistence type="predicted"/>
<feature type="region of interest" description="Disordered" evidence="2">
    <location>
        <begin position="489"/>
        <end position="515"/>
    </location>
</feature>
<feature type="compositionally biased region" description="Low complexity" evidence="2">
    <location>
        <begin position="781"/>
        <end position="792"/>
    </location>
</feature>
<feature type="region of interest" description="Disordered" evidence="2">
    <location>
        <begin position="781"/>
        <end position="823"/>
    </location>
</feature>
<keyword evidence="1" id="KW-0175">Coiled coil</keyword>
<keyword evidence="4" id="KW-1185">Reference proteome</keyword>
<name>R9NZ93_PSEHS</name>
<dbReference type="HOGENOM" id="CLU_275210_0_0_1"/>
<evidence type="ECO:0000313" key="3">
    <source>
        <dbReference type="EMBL" id="GAC94079.1"/>
    </source>
</evidence>
<dbReference type="OrthoDB" id="3360321at2759"/>
<feature type="compositionally biased region" description="Polar residues" evidence="2">
    <location>
        <begin position="749"/>
        <end position="760"/>
    </location>
</feature>